<evidence type="ECO:0000313" key="2">
    <source>
        <dbReference type="Proteomes" id="UP000179243"/>
    </source>
</evidence>
<evidence type="ECO:0008006" key="3">
    <source>
        <dbReference type="Google" id="ProtNLM"/>
    </source>
</evidence>
<comment type="caution">
    <text evidence="1">The sequence shown here is derived from an EMBL/GenBank/DDBJ whole genome shotgun (WGS) entry which is preliminary data.</text>
</comment>
<dbReference type="EMBL" id="MFYX01000151">
    <property type="protein sequence ID" value="OGK00228.1"/>
    <property type="molecule type" value="Genomic_DNA"/>
</dbReference>
<name>A0A1F7F0S8_UNCRA</name>
<dbReference type="InterPro" id="IPR026444">
    <property type="entry name" value="Secre_tail"/>
</dbReference>
<sequence>MKAAPNFSGWDFDTTWTIRTDSTYPGLKKLDNAPFAFSDYLIVGRTVALSELLANDYDIETVQTNLIPKIKSAKTGTTDSVNTLMFATSIVNGFLDTVTYRVGEVRSTSGDTLWGNLATSVLVLDTSTTATSENLSAAPNSFTLYQNSPNPFNPSTTIFYDVPKWSHVVLKVYDIAGQGTVTLMDGMRPAGKYQAVFNTVHLAGGVYFYRLVAGDFIAVKKMILMK</sequence>
<proteinExistence type="predicted"/>
<reference evidence="1 2" key="1">
    <citation type="journal article" date="2016" name="Nat. Commun.">
        <title>Thousands of microbial genomes shed light on interconnected biogeochemical processes in an aquifer system.</title>
        <authorList>
            <person name="Anantharaman K."/>
            <person name="Brown C.T."/>
            <person name="Hug L.A."/>
            <person name="Sharon I."/>
            <person name="Castelle C.J."/>
            <person name="Probst A.J."/>
            <person name="Thomas B.C."/>
            <person name="Singh A."/>
            <person name="Wilkins M.J."/>
            <person name="Karaoz U."/>
            <person name="Brodie E.L."/>
            <person name="Williams K.H."/>
            <person name="Hubbard S.S."/>
            <person name="Banfield J.F."/>
        </authorList>
    </citation>
    <scope>NUCLEOTIDE SEQUENCE [LARGE SCALE GENOMIC DNA]</scope>
</reference>
<dbReference type="AlphaFoldDB" id="A0A1F7F0S8"/>
<organism evidence="1 2">
    <name type="scientific">Candidatus Raymondbacteria bacterium RIFOXYD12_FULL_49_13</name>
    <dbReference type="NCBI Taxonomy" id="1817890"/>
    <lineage>
        <taxon>Bacteria</taxon>
        <taxon>Raymondiibacteriota</taxon>
    </lineage>
</organism>
<accession>A0A1F7F0S8</accession>
<dbReference type="NCBIfam" id="TIGR04183">
    <property type="entry name" value="Por_Secre_tail"/>
    <property type="match status" value="1"/>
</dbReference>
<evidence type="ECO:0000313" key="1">
    <source>
        <dbReference type="EMBL" id="OGK00228.1"/>
    </source>
</evidence>
<dbReference type="Proteomes" id="UP000179243">
    <property type="component" value="Unassembled WGS sequence"/>
</dbReference>
<protein>
    <recommendedName>
        <fullName evidence="3">Secretion system C-terminal sorting domain-containing protein</fullName>
    </recommendedName>
</protein>
<gene>
    <name evidence="1" type="ORF">A2519_07080</name>
</gene>